<gene>
    <name evidence="11" type="ORF">H1Bulk30639e312_000003</name>
</gene>
<dbReference type="GO" id="GO:0039694">
    <property type="term" value="P:viral RNA genome replication"/>
    <property type="evidence" value="ECO:0007669"/>
    <property type="project" value="InterPro"/>
</dbReference>
<name>A0A514DC18_9VIRU</name>
<keyword evidence="3" id="KW-0808">Transferase</keyword>
<evidence type="ECO:0000256" key="4">
    <source>
        <dbReference type="ARBA" id="ARBA00022695"/>
    </source>
</evidence>
<feature type="binding site" evidence="9">
    <location>
        <position position="285"/>
    </location>
    <ligand>
        <name>Mg(2+)</name>
        <dbReference type="ChEBI" id="CHEBI:18420"/>
        <label>2</label>
    </ligand>
</feature>
<dbReference type="GO" id="GO:0000166">
    <property type="term" value="F:nucleotide binding"/>
    <property type="evidence" value="ECO:0007669"/>
    <property type="project" value="UniProtKB-KW"/>
</dbReference>
<evidence type="ECO:0000256" key="3">
    <source>
        <dbReference type="ARBA" id="ARBA00022679"/>
    </source>
</evidence>
<dbReference type="EC" id="2.7.7.48" evidence="1"/>
<keyword evidence="9" id="KW-0479">Metal-binding</keyword>
<keyword evidence="5" id="KW-0547">Nucleotide-binding</keyword>
<accession>A0A514DC18</accession>
<evidence type="ECO:0000313" key="11">
    <source>
        <dbReference type="EMBL" id="QDH91162.1"/>
    </source>
</evidence>
<keyword evidence="6" id="KW-0693">Viral RNA replication</keyword>
<keyword evidence="9" id="KW-0460">Magnesium</keyword>
<proteinExistence type="predicted"/>
<dbReference type="EMBL" id="MN036051">
    <property type="protein sequence ID" value="QDH91162.1"/>
    <property type="molecule type" value="Genomic_RNA"/>
</dbReference>
<dbReference type="GO" id="GO:0003968">
    <property type="term" value="F:RNA-directed RNA polymerase activity"/>
    <property type="evidence" value="ECO:0007669"/>
    <property type="project" value="UniProtKB-KW"/>
</dbReference>
<protein>
    <recommendedName>
        <fullName evidence="1">RNA-directed RNA polymerase</fullName>
        <ecNumber evidence="1">2.7.7.48</ecNumber>
    </recommendedName>
    <alternativeName>
        <fullName evidence="7">RNA replicase beta chain</fullName>
    </alternativeName>
</protein>
<dbReference type="PROSITE" id="PS50522">
    <property type="entry name" value="RDRP_PHAGE"/>
    <property type="match status" value="1"/>
</dbReference>
<dbReference type="InterPro" id="IPR005093">
    <property type="entry name" value="RNArep_beta"/>
</dbReference>
<feature type="domain" description="RdRp catalytic" evidence="10">
    <location>
        <begin position="270"/>
        <end position="384"/>
    </location>
</feature>
<dbReference type="GO" id="GO:0046872">
    <property type="term" value="F:metal ion binding"/>
    <property type="evidence" value="ECO:0007669"/>
    <property type="project" value="UniProtKB-KW"/>
</dbReference>
<keyword evidence="2 11" id="KW-0696">RNA-directed RNA polymerase</keyword>
<evidence type="ECO:0000256" key="8">
    <source>
        <dbReference type="ARBA" id="ARBA00048744"/>
    </source>
</evidence>
<organism evidence="11">
    <name type="scientific">Leviviridae sp</name>
    <dbReference type="NCBI Taxonomy" id="2027243"/>
    <lineage>
        <taxon>Viruses</taxon>
        <taxon>Riboviria</taxon>
        <taxon>Orthornavirae</taxon>
        <taxon>Lenarviricota</taxon>
        <taxon>Leviviricetes</taxon>
        <taxon>Norzivirales</taxon>
        <taxon>Fiersviridae</taxon>
    </lineage>
</organism>
<feature type="binding site" evidence="9">
    <location>
        <position position="370"/>
    </location>
    <ligand>
        <name>Mg(2+)</name>
        <dbReference type="ChEBI" id="CHEBI:18420"/>
        <label>2</label>
    </ligand>
</feature>
<evidence type="ECO:0000256" key="6">
    <source>
        <dbReference type="ARBA" id="ARBA00022953"/>
    </source>
</evidence>
<evidence type="ECO:0000256" key="1">
    <source>
        <dbReference type="ARBA" id="ARBA00012494"/>
    </source>
</evidence>
<evidence type="ECO:0000259" key="10">
    <source>
        <dbReference type="PROSITE" id="PS50522"/>
    </source>
</evidence>
<feature type="binding site" evidence="9">
    <location>
        <position position="369"/>
    </location>
    <ligand>
        <name>Mg(2+)</name>
        <dbReference type="ChEBI" id="CHEBI:18420"/>
        <label>2</label>
    </ligand>
</feature>
<evidence type="ECO:0000256" key="5">
    <source>
        <dbReference type="ARBA" id="ARBA00022741"/>
    </source>
</evidence>
<evidence type="ECO:0000256" key="7">
    <source>
        <dbReference type="ARBA" id="ARBA00030248"/>
    </source>
</evidence>
<dbReference type="InterPro" id="IPR007096">
    <property type="entry name" value="RNA-dir_Rpol_cat_phage"/>
</dbReference>
<evidence type="ECO:0000256" key="2">
    <source>
        <dbReference type="ARBA" id="ARBA00022484"/>
    </source>
</evidence>
<sequence length="384" mass="43544">MYSKKQGGKFLKGLASYRVAKGMLPLVCEEFLSSLDCPRALTVWLLFSNDEHDQLATLEFSPDHYANFGDLRDAYTATKFLSKYKGLTLDRDLDEVALKKFDEFELLCKQTNNRFKSLERDPLFAGSVVWLHNAVIRKIDRILGDFSTEEFFSLPDWGPGASTLIKRREASPARKFQCETGITRDLFDLIGPDILSQAYPLWGRHLLEQGFPTFQSGNKVITVAKDASTNRVIAVEPGINIFVHQSVGRMLGRRLRRCGVDLRYQERNQRLAQFGSYTNSVATVDFSSASDSISSSVVEALLPPRWFSVMDSCRSRFGNQSGRVIKWEKFSSMGNGFTFQLESLIFYAAAFCCTEFLNQDTSLVSAYGDDFCYRRFALISSKSW</sequence>
<dbReference type="Pfam" id="PF03431">
    <property type="entry name" value="RNA_replicase_B"/>
    <property type="match status" value="1"/>
</dbReference>
<reference evidence="11" key="1">
    <citation type="submission" date="2019-05" db="EMBL/GenBank/DDBJ databases">
        <title>Metatranscriptomic reconstruction reveals RNA viruses with the potential to shape carbon cycling in soil.</title>
        <authorList>
            <person name="Starr E.P."/>
            <person name="Nuccio E."/>
            <person name="Pett-Ridge J."/>
            <person name="Banfield J.F."/>
            <person name="Firestone M.K."/>
        </authorList>
    </citation>
    <scope>NUCLEOTIDE SEQUENCE</scope>
    <source>
        <strain evidence="11">H1_Bulk_30_scaffold_639_e_312</strain>
    </source>
</reference>
<comment type="catalytic activity">
    <reaction evidence="8">
        <text>RNA(n) + a ribonucleoside 5'-triphosphate = RNA(n+1) + diphosphate</text>
        <dbReference type="Rhea" id="RHEA:21248"/>
        <dbReference type="Rhea" id="RHEA-COMP:14527"/>
        <dbReference type="Rhea" id="RHEA-COMP:17342"/>
        <dbReference type="ChEBI" id="CHEBI:33019"/>
        <dbReference type="ChEBI" id="CHEBI:61557"/>
        <dbReference type="ChEBI" id="CHEBI:140395"/>
        <dbReference type="EC" id="2.7.7.48"/>
    </reaction>
</comment>
<keyword evidence="4" id="KW-0548">Nucleotidyltransferase</keyword>
<comment type="cofactor">
    <cofactor evidence="9">
        <name>Mg(2+)</name>
        <dbReference type="ChEBI" id="CHEBI:18420"/>
    </cofactor>
    <text evidence="9">Binds 2 Mg(2+) per subunit.</text>
</comment>
<evidence type="ECO:0000256" key="9">
    <source>
        <dbReference type="PIRSR" id="PIRSR605093-1"/>
    </source>
</evidence>